<reference evidence="2 3" key="1">
    <citation type="submission" date="2016-10" db="EMBL/GenBank/DDBJ databases">
        <authorList>
            <person name="de Groot N.N."/>
        </authorList>
    </citation>
    <scope>NUCLEOTIDE SEQUENCE [LARGE SCALE GENOMIC DNA]</scope>
    <source>
        <strain evidence="2 3">DSM 43941</strain>
    </source>
</reference>
<accession>A0A1H1UJT4</accession>
<feature type="transmembrane region" description="Helical" evidence="1">
    <location>
        <begin position="32"/>
        <end position="61"/>
    </location>
</feature>
<dbReference type="Proteomes" id="UP000198688">
    <property type="component" value="Chromosome I"/>
</dbReference>
<evidence type="ECO:0000256" key="1">
    <source>
        <dbReference type="SAM" id="Phobius"/>
    </source>
</evidence>
<dbReference type="STRING" id="113562.SAMN04489716_1461"/>
<dbReference type="EMBL" id="LT629758">
    <property type="protein sequence ID" value="SDS72723.1"/>
    <property type="molecule type" value="Genomic_DNA"/>
</dbReference>
<name>A0A1H1UJT4_9ACTN</name>
<dbReference type="RefSeq" id="WP_092542758.1">
    <property type="nucleotide sequence ID" value="NZ_BOMJ01000053.1"/>
</dbReference>
<dbReference type="AlphaFoldDB" id="A0A1H1UJT4"/>
<protein>
    <submittedName>
        <fullName evidence="2">Uncharacterized protein</fullName>
    </submittedName>
</protein>
<evidence type="ECO:0000313" key="2">
    <source>
        <dbReference type="EMBL" id="SDS72723.1"/>
    </source>
</evidence>
<keyword evidence="1" id="KW-0472">Membrane</keyword>
<evidence type="ECO:0000313" key="3">
    <source>
        <dbReference type="Proteomes" id="UP000198688"/>
    </source>
</evidence>
<keyword evidence="1" id="KW-0812">Transmembrane</keyword>
<proteinExistence type="predicted"/>
<keyword evidence="1" id="KW-1133">Transmembrane helix</keyword>
<gene>
    <name evidence="2" type="ORF">SAMN04489716_1461</name>
</gene>
<dbReference type="OrthoDB" id="3483782at2"/>
<organism evidence="2 3">
    <name type="scientific">Actinoplanes derwentensis</name>
    <dbReference type="NCBI Taxonomy" id="113562"/>
    <lineage>
        <taxon>Bacteria</taxon>
        <taxon>Bacillati</taxon>
        <taxon>Actinomycetota</taxon>
        <taxon>Actinomycetes</taxon>
        <taxon>Micromonosporales</taxon>
        <taxon>Micromonosporaceae</taxon>
        <taxon>Actinoplanes</taxon>
    </lineage>
</organism>
<sequence>MSRTRTVLALTGILIIGYAVTGALDDPDLAPAGVLTFLAGVLIVHDFLWMPVLLAVGAAIARLTRGRKDSERPGEDVDRPGDG</sequence>
<keyword evidence="3" id="KW-1185">Reference proteome</keyword>